<dbReference type="Gene3D" id="3.40.30.10">
    <property type="entry name" value="Glutaredoxin"/>
    <property type="match status" value="1"/>
</dbReference>
<evidence type="ECO:0000256" key="3">
    <source>
        <dbReference type="SAM" id="MobiDB-lite"/>
    </source>
</evidence>
<comment type="subcellular location">
    <subcellularLocation>
        <location evidence="2">Cytoplasm</location>
    </subcellularLocation>
</comment>
<name>A0ABD4A9Q8_9BACI</name>
<dbReference type="Pfam" id="PF13743">
    <property type="entry name" value="Thioredoxin_5"/>
    <property type="match status" value="1"/>
</dbReference>
<evidence type="ECO:0000313" key="4">
    <source>
        <dbReference type="EMBL" id="KIO73744.1"/>
    </source>
</evidence>
<evidence type="ECO:0000256" key="1">
    <source>
        <dbReference type="ARBA" id="ARBA00022490"/>
    </source>
</evidence>
<comment type="function">
    <text evidence="2">Adapter protein required for efficient degradation of Spx by ClpXP under non-stress conditions. Interaction with Spx stabilizes Spx and exposes the C-terminus of Spx for recognition and proteolysis by ClpXP.</text>
</comment>
<dbReference type="CDD" id="cd03025">
    <property type="entry name" value="DsbA_FrnE_like"/>
    <property type="match status" value="1"/>
</dbReference>
<dbReference type="Proteomes" id="UP000032076">
    <property type="component" value="Unassembled WGS sequence"/>
</dbReference>
<comment type="subunit">
    <text evidence="2">Interacts with Spx.</text>
</comment>
<dbReference type="InterPro" id="IPR036249">
    <property type="entry name" value="Thioredoxin-like_sf"/>
</dbReference>
<evidence type="ECO:0000313" key="5">
    <source>
        <dbReference type="Proteomes" id="UP000032076"/>
    </source>
</evidence>
<comment type="caution">
    <text evidence="4">The sequence shown here is derived from an EMBL/GenBank/DDBJ whole genome shotgun (WGS) entry which is preliminary data.</text>
</comment>
<dbReference type="GO" id="GO:0005737">
    <property type="term" value="C:cytoplasm"/>
    <property type="evidence" value="ECO:0007669"/>
    <property type="project" value="UniProtKB-SubCell"/>
</dbReference>
<dbReference type="InterPro" id="IPR046404">
    <property type="entry name" value="Adapter_SpxH"/>
</dbReference>
<organism evidence="4 5">
    <name type="scientific">Caldibacillus thermoamylovorans</name>
    <dbReference type="NCBI Taxonomy" id="35841"/>
    <lineage>
        <taxon>Bacteria</taxon>
        <taxon>Bacillati</taxon>
        <taxon>Bacillota</taxon>
        <taxon>Bacilli</taxon>
        <taxon>Bacillales</taxon>
        <taxon>Bacillaceae</taxon>
        <taxon>Caldibacillus</taxon>
    </lineage>
</organism>
<gene>
    <name evidence="2" type="primary">spxH</name>
    <name evidence="4" type="ORF">B4167_0315</name>
</gene>
<accession>A0ABD4A9Q8</accession>
<protein>
    <recommendedName>
        <fullName evidence="2">ClpXP adapter protein SpxH</fullName>
    </recommendedName>
</protein>
<reference evidence="4 5" key="1">
    <citation type="submission" date="2015-01" db="EMBL/GenBank/DDBJ databases">
        <title>Draft Genome Sequences of Four Bacillus thermoamylovorans Strains, Isolated From Food Products.</title>
        <authorList>
            <person name="Krawcyk A.O."/>
            <person name="Berendsen E.M."/>
            <person name="Eijlander R.T."/>
            <person name="de Jong A."/>
            <person name="Wells-Bennik M."/>
            <person name="Kuipers O.P."/>
        </authorList>
    </citation>
    <scope>NUCLEOTIDE SEQUENCE [LARGE SCALE GENOMIC DNA]</scope>
    <source>
        <strain evidence="4 5">B4167</strain>
    </source>
</reference>
<feature type="compositionally biased region" description="Basic and acidic residues" evidence="3">
    <location>
        <begin position="330"/>
        <end position="340"/>
    </location>
</feature>
<sequence>MIDKNRYDFNLSSLISGSDRPLEMYLFIDPLCSDCFALEPIIKKLQFEYGHYFSLTYVLSGKLTDLNSGPRKSITKKLEKTVRRKCIDCDDIQADLNLTSPFLASIAVKAAELQGKKAGIRFLRKLQEYFYLKGEDITELNTLIKCAHDSLLDVDEFYKDIHSESTSHAFQCDLKISNEMDVTETPTIVFFNNNVEEEGLKLAGVNPYEVYIEIMTDILGERPVSNSLPPLLSFIRYHEIVSTDDIAFVYDLPHLQVELEMKKLLLQQVVERIHTEHGTFWRINYNNKKSAERPLSDVQTGAPRNENRFASSNRHRTKKKRLAFSRKRKHGEERADVDLS</sequence>
<dbReference type="AlphaFoldDB" id="A0ABD4A9Q8"/>
<dbReference type="RefSeq" id="WP_235369782.1">
    <property type="nucleotide sequence ID" value="NZ_JXLU01000026.1"/>
</dbReference>
<dbReference type="Gene3D" id="1.10.472.60">
    <property type="entry name" value="putative protein disulfide isomerase domain"/>
    <property type="match status" value="1"/>
</dbReference>
<feature type="compositionally biased region" description="Basic residues" evidence="3">
    <location>
        <begin position="313"/>
        <end position="329"/>
    </location>
</feature>
<dbReference type="SUPFAM" id="SSF52833">
    <property type="entry name" value="Thioredoxin-like"/>
    <property type="match status" value="1"/>
</dbReference>
<keyword evidence="1 2" id="KW-0963">Cytoplasm</keyword>
<dbReference type="PANTHER" id="PTHR13887">
    <property type="entry name" value="GLUTATHIONE S-TRANSFERASE KAPPA"/>
    <property type="match status" value="1"/>
</dbReference>
<comment type="similarity">
    <text evidence="2">Belongs to the SpxH family.</text>
</comment>
<dbReference type="HAMAP" id="MF_02245">
    <property type="entry name" value="Adapter_SpxH"/>
    <property type="match status" value="1"/>
</dbReference>
<dbReference type="EMBL" id="JXLU01000026">
    <property type="protein sequence ID" value="KIO73744.1"/>
    <property type="molecule type" value="Genomic_DNA"/>
</dbReference>
<proteinExistence type="inferred from homology"/>
<dbReference type="PANTHER" id="PTHR13887:SF47">
    <property type="entry name" value="CLPXP ADAPTER PROTEIN SPXH"/>
    <property type="match status" value="1"/>
</dbReference>
<evidence type="ECO:0000256" key="2">
    <source>
        <dbReference type="HAMAP-Rule" id="MF_02245"/>
    </source>
</evidence>
<feature type="region of interest" description="Disordered" evidence="3">
    <location>
        <begin position="292"/>
        <end position="340"/>
    </location>
</feature>